<feature type="transmembrane region" description="Helical" evidence="8">
    <location>
        <begin position="267"/>
        <end position="285"/>
    </location>
</feature>
<evidence type="ECO:0000256" key="7">
    <source>
        <dbReference type="ARBA" id="ARBA00023136"/>
    </source>
</evidence>
<dbReference type="InterPro" id="IPR000014">
    <property type="entry name" value="PAS"/>
</dbReference>
<keyword evidence="4 8" id="KW-0812">Transmembrane</keyword>
<dbReference type="Gene3D" id="1.20.1250.20">
    <property type="entry name" value="MFS general substrate transporter like domains"/>
    <property type="match status" value="2"/>
</dbReference>
<accession>A0A514LJV8</accession>
<dbReference type="SMART" id="SM00091">
    <property type="entry name" value="PAS"/>
    <property type="match status" value="1"/>
</dbReference>
<dbReference type="AlphaFoldDB" id="A0A514LJV8"/>
<dbReference type="GO" id="GO:0042128">
    <property type="term" value="P:nitrate assimilation"/>
    <property type="evidence" value="ECO:0007669"/>
    <property type="project" value="UniProtKB-KW"/>
</dbReference>
<dbReference type="EMBL" id="CP035485">
    <property type="protein sequence ID" value="QDI92148.1"/>
    <property type="molecule type" value="Genomic_DNA"/>
</dbReference>
<evidence type="ECO:0000313" key="12">
    <source>
        <dbReference type="EMBL" id="QDI92148.1"/>
    </source>
</evidence>
<evidence type="ECO:0000256" key="2">
    <source>
        <dbReference type="ARBA" id="ARBA00008432"/>
    </source>
</evidence>
<name>A0A514LJV8_9BACI</name>
<dbReference type="InterPro" id="IPR011701">
    <property type="entry name" value="MFS"/>
</dbReference>
<dbReference type="SUPFAM" id="SSF55785">
    <property type="entry name" value="PYP-like sensor domain (PAS domain)"/>
    <property type="match status" value="1"/>
</dbReference>
<dbReference type="SMART" id="SM00086">
    <property type="entry name" value="PAC"/>
    <property type="match status" value="1"/>
</dbReference>
<sequence length="498" mass="54601">MKKKLQLPLQTSNFVVGFMIWVIISSLMPYISEDIPIDSTQQAWVTAIPVILGSILRIPLGTLANRFGARIIFIFSFIILLFPVFYLSMATTVTDLVIGGIFVGVGGAVFSIGVTSLPKYYPKDRQGLVNGIYGMGNAGTAITTFASPVVAEQIGWQSTIQLYLILLGIFIVATFFLGDKDEQKVKTSMSSQIKAIYRDEKLWLFSLLYFITFGSFVAFTVFLPSFLVNNFGLDNVDAGMRTAGFIVLATFLRPVGGLLADRLPATYLLMAVFFIITIGALPLAFEPSLLLFTIGCLAIAASGGIGSGIIFKLVPSYFAQQVGMANGVVSMMGGLGGFFPPIMLTSIYTITGSYSVGFMALSQVGLASLILIIWFHFHGKLHLSKEVIDSTPLGVMITNKKGRIITVNPAFTELTGYDKEDVLGKNPNILQSGKQSDDFYANLWQHLHEKGEWQGEIWNRRKDGSLIAEWLTIHSIRDETGEVIQYAGIFSDITDQKE</sequence>
<proteinExistence type="inferred from homology"/>
<dbReference type="InterPro" id="IPR020846">
    <property type="entry name" value="MFS_dom"/>
</dbReference>
<dbReference type="Gene3D" id="3.30.450.20">
    <property type="entry name" value="PAS domain"/>
    <property type="match status" value="1"/>
</dbReference>
<organism evidence="12 13">
    <name type="scientific">Salicibibacter halophilus</name>
    <dbReference type="NCBI Taxonomy" id="2502791"/>
    <lineage>
        <taxon>Bacteria</taxon>
        <taxon>Bacillati</taxon>
        <taxon>Bacillota</taxon>
        <taxon>Bacilli</taxon>
        <taxon>Bacillales</taxon>
        <taxon>Bacillaceae</taxon>
        <taxon>Salicibibacter</taxon>
    </lineage>
</organism>
<evidence type="ECO:0000256" key="1">
    <source>
        <dbReference type="ARBA" id="ARBA00004651"/>
    </source>
</evidence>
<evidence type="ECO:0000256" key="8">
    <source>
        <dbReference type="SAM" id="Phobius"/>
    </source>
</evidence>
<evidence type="ECO:0000259" key="11">
    <source>
        <dbReference type="PROSITE" id="PS50850"/>
    </source>
</evidence>
<keyword evidence="3" id="KW-0813">Transport</keyword>
<dbReference type="CDD" id="cd00130">
    <property type="entry name" value="PAS"/>
    <property type="match status" value="1"/>
</dbReference>
<comment type="similarity">
    <text evidence="2">Belongs to the major facilitator superfamily. Nitrate/nitrite porter (TC 2.A.1.8) family.</text>
</comment>
<dbReference type="Proteomes" id="UP000319756">
    <property type="component" value="Chromosome"/>
</dbReference>
<dbReference type="InterPro" id="IPR035965">
    <property type="entry name" value="PAS-like_dom_sf"/>
</dbReference>
<feature type="transmembrane region" description="Helical" evidence="8">
    <location>
        <begin position="356"/>
        <end position="377"/>
    </location>
</feature>
<feature type="transmembrane region" description="Helical" evidence="8">
    <location>
        <begin position="96"/>
        <end position="115"/>
    </location>
</feature>
<dbReference type="RefSeq" id="WP_142090663.1">
    <property type="nucleotide sequence ID" value="NZ_CP035485.1"/>
</dbReference>
<reference evidence="13" key="1">
    <citation type="submission" date="2019-01" db="EMBL/GenBank/DDBJ databases">
        <title>Genomic analysis of Salicibibacter sp. NKC3-5.</title>
        <authorList>
            <person name="Oh Y.J."/>
        </authorList>
    </citation>
    <scope>NUCLEOTIDE SEQUENCE [LARGE SCALE GENOMIC DNA]</scope>
    <source>
        <strain evidence="13">NKC3-5</strain>
    </source>
</reference>
<gene>
    <name evidence="12" type="ORF">EPH95_13910</name>
</gene>
<dbReference type="GO" id="GO:0005886">
    <property type="term" value="C:plasma membrane"/>
    <property type="evidence" value="ECO:0007669"/>
    <property type="project" value="UniProtKB-SubCell"/>
</dbReference>
<feature type="transmembrane region" description="Helical" evidence="8">
    <location>
        <begin position="202"/>
        <end position="223"/>
    </location>
</feature>
<feature type="transmembrane region" description="Helical" evidence="8">
    <location>
        <begin position="127"/>
        <end position="148"/>
    </location>
</feature>
<feature type="domain" description="Major facilitator superfamily (MFS) profile" evidence="11">
    <location>
        <begin position="5"/>
        <end position="380"/>
    </location>
</feature>
<dbReference type="Pfam" id="PF07690">
    <property type="entry name" value="MFS_1"/>
    <property type="match status" value="1"/>
</dbReference>
<comment type="subcellular location">
    <subcellularLocation>
        <location evidence="1">Cell membrane</location>
        <topology evidence="1">Multi-pass membrane protein</topology>
    </subcellularLocation>
</comment>
<protein>
    <submittedName>
        <fullName evidence="12">Nitrate/nitrite transporter</fullName>
    </submittedName>
</protein>
<feature type="transmembrane region" description="Helical" evidence="8">
    <location>
        <begin position="43"/>
        <end position="60"/>
    </location>
</feature>
<dbReference type="SUPFAM" id="SSF103473">
    <property type="entry name" value="MFS general substrate transporter"/>
    <property type="match status" value="1"/>
</dbReference>
<dbReference type="InterPro" id="IPR036259">
    <property type="entry name" value="MFS_trans_sf"/>
</dbReference>
<feature type="domain" description="PAS" evidence="9">
    <location>
        <begin position="385"/>
        <end position="426"/>
    </location>
</feature>
<dbReference type="NCBIfam" id="TIGR00229">
    <property type="entry name" value="sensory_box"/>
    <property type="match status" value="1"/>
</dbReference>
<dbReference type="PROSITE" id="PS50850">
    <property type="entry name" value="MFS"/>
    <property type="match status" value="1"/>
</dbReference>
<feature type="transmembrane region" description="Helical" evidence="8">
    <location>
        <begin position="12"/>
        <end position="31"/>
    </location>
</feature>
<dbReference type="InterPro" id="IPR044772">
    <property type="entry name" value="NO3_transporter"/>
</dbReference>
<dbReference type="KEGG" id="sale:EPH95_13910"/>
<keyword evidence="13" id="KW-1185">Reference proteome</keyword>
<feature type="transmembrane region" description="Helical" evidence="8">
    <location>
        <begin position="67"/>
        <end position="90"/>
    </location>
</feature>
<keyword evidence="6" id="KW-0534">Nitrate assimilation</keyword>
<evidence type="ECO:0000313" key="13">
    <source>
        <dbReference type="Proteomes" id="UP000319756"/>
    </source>
</evidence>
<evidence type="ECO:0000256" key="3">
    <source>
        <dbReference type="ARBA" id="ARBA00022448"/>
    </source>
</evidence>
<feature type="domain" description="PAC" evidence="10">
    <location>
        <begin position="453"/>
        <end position="498"/>
    </location>
</feature>
<evidence type="ECO:0000256" key="6">
    <source>
        <dbReference type="ARBA" id="ARBA00023063"/>
    </source>
</evidence>
<dbReference type="PANTHER" id="PTHR23515">
    <property type="entry name" value="HIGH-AFFINITY NITRATE TRANSPORTER 2.3"/>
    <property type="match status" value="1"/>
</dbReference>
<feature type="transmembrane region" description="Helical" evidence="8">
    <location>
        <begin position="243"/>
        <end position="260"/>
    </location>
</feature>
<keyword evidence="5 8" id="KW-1133">Transmembrane helix</keyword>
<dbReference type="Pfam" id="PF13426">
    <property type="entry name" value="PAS_9"/>
    <property type="match status" value="1"/>
</dbReference>
<evidence type="ECO:0000259" key="9">
    <source>
        <dbReference type="PROSITE" id="PS50112"/>
    </source>
</evidence>
<evidence type="ECO:0000259" key="10">
    <source>
        <dbReference type="PROSITE" id="PS50113"/>
    </source>
</evidence>
<dbReference type="PROSITE" id="PS50113">
    <property type="entry name" value="PAC"/>
    <property type="match status" value="1"/>
</dbReference>
<dbReference type="InterPro" id="IPR001610">
    <property type="entry name" value="PAC"/>
</dbReference>
<evidence type="ECO:0000256" key="4">
    <source>
        <dbReference type="ARBA" id="ARBA00022692"/>
    </source>
</evidence>
<dbReference type="PROSITE" id="PS50112">
    <property type="entry name" value="PAS"/>
    <property type="match status" value="1"/>
</dbReference>
<feature type="transmembrane region" description="Helical" evidence="8">
    <location>
        <begin position="326"/>
        <end position="350"/>
    </location>
</feature>
<dbReference type="InterPro" id="IPR000700">
    <property type="entry name" value="PAS-assoc_C"/>
</dbReference>
<dbReference type="CDD" id="cd17341">
    <property type="entry name" value="MFS_NRT2_like"/>
    <property type="match status" value="1"/>
</dbReference>
<dbReference type="OrthoDB" id="9773404at2"/>
<keyword evidence="7 8" id="KW-0472">Membrane</keyword>
<evidence type="ECO:0000256" key="5">
    <source>
        <dbReference type="ARBA" id="ARBA00022989"/>
    </source>
</evidence>
<dbReference type="GO" id="GO:0015112">
    <property type="term" value="F:nitrate transmembrane transporter activity"/>
    <property type="evidence" value="ECO:0007669"/>
    <property type="project" value="InterPro"/>
</dbReference>
<feature type="transmembrane region" description="Helical" evidence="8">
    <location>
        <begin position="291"/>
        <end position="314"/>
    </location>
</feature>
<feature type="transmembrane region" description="Helical" evidence="8">
    <location>
        <begin position="160"/>
        <end position="178"/>
    </location>
</feature>